<evidence type="ECO:0000313" key="2">
    <source>
        <dbReference type="Proteomes" id="UP000000753"/>
    </source>
</evidence>
<protein>
    <submittedName>
        <fullName evidence="1">Uncharacterized protein</fullName>
    </submittedName>
</protein>
<sequence>MVICHKEAGISQSMHNNAQRKSQSDFKKWLYIH</sequence>
<dbReference type="STRING" id="225849.swp_4831"/>
<dbReference type="Proteomes" id="UP000000753">
    <property type="component" value="Chromosome"/>
</dbReference>
<proteinExistence type="predicted"/>
<dbReference type="EMBL" id="CP000472">
    <property type="protein sequence ID" value="ACJ31455.1"/>
    <property type="molecule type" value="Genomic_DNA"/>
</dbReference>
<dbReference type="AlphaFoldDB" id="B8CUX9"/>
<dbReference type="KEGG" id="swp:swp_4831"/>
<gene>
    <name evidence="1" type="ordered locus">swp_4831</name>
</gene>
<keyword evidence="2" id="KW-1185">Reference proteome</keyword>
<name>B8CUX9_SHEPW</name>
<dbReference type="HOGENOM" id="CLU_3383754_0_0_6"/>
<evidence type="ECO:0000313" key="1">
    <source>
        <dbReference type="EMBL" id="ACJ31455.1"/>
    </source>
</evidence>
<reference evidence="1 2" key="1">
    <citation type="journal article" date="2008" name="PLoS ONE">
        <title>Environmental adaptation: genomic analysis of the piezotolerant and psychrotolerant deep-sea iron reducing bacterium Shewanella piezotolerans WP3.</title>
        <authorList>
            <person name="Wang F."/>
            <person name="Wang J."/>
            <person name="Jian H."/>
            <person name="Zhang B."/>
            <person name="Li S."/>
            <person name="Wang F."/>
            <person name="Zeng X."/>
            <person name="Gao L."/>
            <person name="Bartlett D.H."/>
            <person name="Yu J."/>
            <person name="Hu S."/>
            <person name="Xiao X."/>
        </authorList>
    </citation>
    <scope>NUCLEOTIDE SEQUENCE [LARGE SCALE GENOMIC DNA]</scope>
    <source>
        <strain evidence="2">WP3 / JCM 13877</strain>
    </source>
</reference>
<accession>B8CUX9</accession>
<organism evidence="1 2">
    <name type="scientific">Shewanella piezotolerans (strain WP3 / JCM 13877)</name>
    <dbReference type="NCBI Taxonomy" id="225849"/>
    <lineage>
        <taxon>Bacteria</taxon>
        <taxon>Pseudomonadati</taxon>
        <taxon>Pseudomonadota</taxon>
        <taxon>Gammaproteobacteria</taxon>
        <taxon>Alteromonadales</taxon>
        <taxon>Shewanellaceae</taxon>
        <taxon>Shewanella</taxon>
    </lineage>
</organism>